<dbReference type="Proteomes" id="UP001482620">
    <property type="component" value="Unassembled WGS sequence"/>
</dbReference>
<keyword evidence="3" id="KW-1185">Reference proteome</keyword>
<name>A0ABV0TV43_9TELE</name>
<evidence type="ECO:0000256" key="1">
    <source>
        <dbReference type="SAM" id="MobiDB-lite"/>
    </source>
</evidence>
<reference evidence="2 3" key="1">
    <citation type="submission" date="2021-06" db="EMBL/GenBank/DDBJ databases">
        <authorList>
            <person name="Palmer J.M."/>
        </authorList>
    </citation>
    <scope>NUCLEOTIDE SEQUENCE [LARGE SCALE GENOMIC DNA]</scope>
    <source>
        <strain evidence="3">if_2019</strain>
        <tissue evidence="2">Muscle</tissue>
    </source>
</reference>
<organism evidence="2 3">
    <name type="scientific">Ilyodon furcidens</name>
    <name type="common">goldbreast splitfin</name>
    <dbReference type="NCBI Taxonomy" id="33524"/>
    <lineage>
        <taxon>Eukaryota</taxon>
        <taxon>Metazoa</taxon>
        <taxon>Chordata</taxon>
        <taxon>Craniata</taxon>
        <taxon>Vertebrata</taxon>
        <taxon>Euteleostomi</taxon>
        <taxon>Actinopterygii</taxon>
        <taxon>Neopterygii</taxon>
        <taxon>Teleostei</taxon>
        <taxon>Neoteleostei</taxon>
        <taxon>Acanthomorphata</taxon>
        <taxon>Ovalentaria</taxon>
        <taxon>Atherinomorphae</taxon>
        <taxon>Cyprinodontiformes</taxon>
        <taxon>Goodeidae</taxon>
        <taxon>Ilyodon</taxon>
    </lineage>
</organism>
<dbReference type="EMBL" id="JAHRIQ010047815">
    <property type="protein sequence ID" value="MEQ2236785.1"/>
    <property type="molecule type" value="Genomic_DNA"/>
</dbReference>
<comment type="caution">
    <text evidence="2">The sequence shown here is derived from an EMBL/GenBank/DDBJ whole genome shotgun (WGS) entry which is preliminary data.</text>
</comment>
<protein>
    <submittedName>
        <fullName evidence="2">Uncharacterized protein</fullName>
    </submittedName>
</protein>
<sequence length="122" mass="13770">MLRHIQHFKPLSVNALKLIFHIICDSLTVSRLQQNIDSQTESCCNKPQPWQTFFHYSLGPTGSTEKCGVGSLSHFSLSPHRAHRSPRSRNGPEIVNPPTLHHKKHQTVAVCTRIITLSNLQV</sequence>
<proteinExistence type="predicted"/>
<evidence type="ECO:0000313" key="2">
    <source>
        <dbReference type="EMBL" id="MEQ2236785.1"/>
    </source>
</evidence>
<gene>
    <name evidence="2" type="ORF">ILYODFUR_016286</name>
</gene>
<evidence type="ECO:0000313" key="3">
    <source>
        <dbReference type="Proteomes" id="UP001482620"/>
    </source>
</evidence>
<accession>A0ABV0TV43</accession>
<feature type="region of interest" description="Disordered" evidence="1">
    <location>
        <begin position="78"/>
        <end position="99"/>
    </location>
</feature>